<name>A0ABQ0C593_9PROT</name>
<dbReference type="RefSeq" id="WP_420903774.1">
    <property type="nucleotide sequence ID" value="NZ_BAAFGK010000001.1"/>
</dbReference>
<keyword evidence="1" id="KW-1133">Transmembrane helix</keyword>
<dbReference type="Proteomes" id="UP001628193">
    <property type="component" value="Unassembled WGS sequence"/>
</dbReference>
<reference evidence="2 3" key="1">
    <citation type="submission" date="2024-05" db="EMBL/GenBank/DDBJ databases">
        <authorList>
            <consortium name="Candidatus Magnetaquicoccaceae bacterium FCR-1 genome sequencing consortium"/>
            <person name="Shimoshige H."/>
            <person name="Shimamura S."/>
            <person name="Taoka A."/>
            <person name="Kobayashi H."/>
            <person name="Maekawa T."/>
        </authorList>
    </citation>
    <scope>NUCLEOTIDE SEQUENCE [LARGE SCALE GENOMIC DNA]</scope>
    <source>
        <strain evidence="2 3">FCR-1</strain>
    </source>
</reference>
<evidence type="ECO:0000256" key="1">
    <source>
        <dbReference type="SAM" id="Phobius"/>
    </source>
</evidence>
<accession>A0ABQ0C593</accession>
<keyword evidence="3" id="KW-1185">Reference proteome</keyword>
<sequence>MLPGMPTRPGESGGAWLTLMVICVLVIVGSALTMGIGSAVYDHYLLRDLANRVVKEYARLPLDEVKRRVRHEIDQSRLPEEAFKVTKTLSGYRVEVAQTIPLSLVFGGAQLHVPGHGAWTWTYRTET</sequence>
<organism evidence="2 3">
    <name type="scientific">Candidatus Magnetaquiglobus chichijimensis</name>
    <dbReference type="NCBI Taxonomy" id="3141448"/>
    <lineage>
        <taxon>Bacteria</taxon>
        <taxon>Pseudomonadati</taxon>
        <taxon>Pseudomonadota</taxon>
        <taxon>Magnetococcia</taxon>
        <taxon>Magnetococcales</taxon>
        <taxon>Candidatus Magnetaquicoccaceae</taxon>
        <taxon>Candidatus Magnetaquiglobus</taxon>
    </lineage>
</organism>
<proteinExistence type="predicted"/>
<evidence type="ECO:0000313" key="3">
    <source>
        <dbReference type="Proteomes" id="UP001628193"/>
    </source>
</evidence>
<evidence type="ECO:0000313" key="2">
    <source>
        <dbReference type="EMBL" id="GAB0056065.1"/>
    </source>
</evidence>
<evidence type="ECO:0008006" key="4">
    <source>
        <dbReference type="Google" id="ProtNLM"/>
    </source>
</evidence>
<keyword evidence="1" id="KW-0472">Membrane</keyword>
<keyword evidence="1" id="KW-0812">Transmembrane</keyword>
<protein>
    <recommendedName>
        <fullName evidence="4">DUF4845 domain-containing protein</fullName>
    </recommendedName>
</protein>
<feature type="transmembrane region" description="Helical" evidence="1">
    <location>
        <begin position="15"/>
        <end position="41"/>
    </location>
</feature>
<reference evidence="2 3" key="2">
    <citation type="submission" date="2024-09" db="EMBL/GenBank/DDBJ databases">
        <title>Draft genome sequence of Candidatus Magnetaquicoccaceae bacterium FCR-1.</title>
        <authorList>
            <person name="Shimoshige H."/>
            <person name="Shimamura S."/>
            <person name="Taoka A."/>
            <person name="Kobayashi H."/>
            <person name="Maekawa T."/>
        </authorList>
    </citation>
    <scope>NUCLEOTIDE SEQUENCE [LARGE SCALE GENOMIC DNA]</scope>
    <source>
        <strain evidence="2 3">FCR-1</strain>
    </source>
</reference>
<comment type="caution">
    <text evidence="2">The sequence shown here is derived from an EMBL/GenBank/DDBJ whole genome shotgun (WGS) entry which is preliminary data.</text>
</comment>
<dbReference type="EMBL" id="BAAFGK010000001">
    <property type="protein sequence ID" value="GAB0056065.1"/>
    <property type="molecule type" value="Genomic_DNA"/>
</dbReference>
<gene>
    <name evidence="2" type="ORF">SIID45300_00365</name>
</gene>